<gene>
    <name evidence="1" type="ORF">STAS_16147</name>
</gene>
<dbReference type="EMBL" id="BKCP01005683">
    <property type="protein sequence ID" value="GER39523.1"/>
    <property type="molecule type" value="Genomic_DNA"/>
</dbReference>
<organism evidence="1 2">
    <name type="scientific">Striga asiatica</name>
    <name type="common">Asiatic witchweed</name>
    <name type="synonym">Buchnera asiatica</name>
    <dbReference type="NCBI Taxonomy" id="4170"/>
    <lineage>
        <taxon>Eukaryota</taxon>
        <taxon>Viridiplantae</taxon>
        <taxon>Streptophyta</taxon>
        <taxon>Embryophyta</taxon>
        <taxon>Tracheophyta</taxon>
        <taxon>Spermatophyta</taxon>
        <taxon>Magnoliopsida</taxon>
        <taxon>eudicotyledons</taxon>
        <taxon>Gunneridae</taxon>
        <taxon>Pentapetalae</taxon>
        <taxon>asterids</taxon>
        <taxon>lamiids</taxon>
        <taxon>Lamiales</taxon>
        <taxon>Orobanchaceae</taxon>
        <taxon>Buchnereae</taxon>
        <taxon>Striga</taxon>
    </lineage>
</organism>
<protein>
    <submittedName>
        <fullName evidence="1">Choline transporter-like protein 3</fullName>
    </submittedName>
</protein>
<keyword evidence="2" id="KW-1185">Reference proteome</keyword>
<comment type="caution">
    <text evidence="1">The sequence shown here is derived from an EMBL/GenBank/DDBJ whole genome shotgun (WGS) entry which is preliminary data.</text>
</comment>
<name>A0A5A7Q302_STRAF</name>
<evidence type="ECO:0000313" key="1">
    <source>
        <dbReference type="EMBL" id="GER39523.1"/>
    </source>
</evidence>
<sequence length="138" mass="15568">MWAPPLVRRVRLRPISLSTISSHRTSASRASLFSAIISSLILCFSISLQIDPGSPGVERERGVTCVWFHEERPTRAGPQILTWATFEPTWTTSEPTWTTSEPTWTIDEEQIPKIPNKSSDVGDGLKYRNMSLKILNRS</sequence>
<dbReference type="Proteomes" id="UP000325081">
    <property type="component" value="Unassembled WGS sequence"/>
</dbReference>
<evidence type="ECO:0000313" key="2">
    <source>
        <dbReference type="Proteomes" id="UP000325081"/>
    </source>
</evidence>
<accession>A0A5A7Q302</accession>
<proteinExistence type="predicted"/>
<reference evidence="2" key="1">
    <citation type="journal article" date="2019" name="Curr. Biol.">
        <title>Genome Sequence of Striga asiatica Provides Insight into the Evolution of Plant Parasitism.</title>
        <authorList>
            <person name="Yoshida S."/>
            <person name="Kim S."/>
            <person name="Wafula E.K."/>
            <person name="Tanskanen J."/>
            <person name="Kim Y.M."/>
            <person name="Honaas L."/>
            <person name="Yang Z."/>
            <person name="Spallek T."/>
            <person name="Conn C.E."/>
            <person name="Ichihashi Y."/>
            <person name="Cheong K."/>
            <person name="Cui S."/>
            <person name="Der J.P."/>
            <person name="Gundlach H."/>
            <person name="Jiao Y."/>
            <person name="Hori C."/>
            <person name="Ishida J.K."/>
            <person name="Kasahara H."/>
            <person name="Kiba T."/>
            <person name="Kim M.S."/>
            <person name="Koo N."/>
            <person name="Laohavisit A."/>
            <person name="Lee Y.H."/>
            <person name="Lumba S."/>
            <person name="McCourt P."/>
            <person name="Mortimer J.C."/>
            <person name="Mutuku J.M."/>
            <person name="Nomura T."/>
            <person name="Sasaki-Sekimoto Y."/>
            <person name="Seto Y."/>
            <person name="Wang Y."/>
            <person name="Wakatake T."/>
            <person name="Sakakibara H."/>
            <person name="Demura T."/>
            <person name="Yamaguchi S."/>
            <person name="Yoneyama K."/>
            <person name="Manabe R.I."/>
            <person name="Nelson D.C."/>
            <person name="Schulman A.H."/>
            <person name="Timko M.P."/>
            <person name="dePamphilis C.W."/>
            <person name="Choi D."/>
            <person name="Shirasu K."/>
        </authorList>
    </citation>
    <scope>NUCLEOTIDE SEQUENCE [LARGE SCALE GENOMIC DNA]</scope>
    <source>
        <strain evidence="2">cv. UVA1</strain>
    </source>
</reference>
<dbReference type="AlphaFoldDB" id="A0A5A7Q302"/>